<feature type="domain" description="Dicer partner-binding" evidence="2">
    <location>
        <begin position="268"/>
        <end position="358"/>
    </location>
</feature>
<gene>
    <name evidence="3" type="ORF">HPB48_003812</name>
</gene>
<evidence type="ECO:0000256" key="1">
    <source>
        <dbReference type="SAM" id="MobiDB-lite"/>
    </source>
</evidence>
<sequence>MVVKRPGTGDAPPPRPRRHHFLENVQTKTFTPLEYQVELLDTAKQQNSIVFLSSGKTFMVVMLVKELAYQSSPSHSWPFGNCFLTIAAESGVRHQKMMEDYTDLKSIFVDSPPSGSPSNGHHVDFPKLFREHHVLVLTAAAFNRHLVEADADVAEELMDRVNLAVFDECHRALRCVEFEPVLGFLLDFVTEGRLSVLALAAPLATRKRQRPSLLEAEILELEEGFQSAACTSSELTVLSKYGSRPREVVVEFAAYGESSGGSLETALRLLDEAMDFLAGTEKHLDEQCRAVQRQSQRYLVELCYTLVTLGPWCAHEVADLFLRELSQTLDSLVLPQTWARMALLIVHTVIQQVAQITERPAADLEPSDDARQPAKFRHLLRILREYRPPPPPPQPLERPQAPEGSGVESGTQHQGATDGHTAPSVDPVQPATLAVLASSALTVPVSCKAENANGSPTSEPVSVLADGIDKLSVSSPERTGPVPSGDATPGRTAPTSAVGCRPVGYRGDFADDPNALCGIVFVRQRITAYILSMWCSKVAARFPEEYGFITPNFLVGRTAPLAADGRDARSRQEEVLQKFRSRECNLLVATSVVEEGIEVSSSCCFSGRDRRILLYPAAAHHVQRRLSQRLFGLLMMLARDNIKDYPLPAKLSASRGPGYI</sequence>
<feature type="region of interest" description="Disordered" evidence="1">
    <location>
        <begin position="472"/>
        <end position="495"/>
    </location>
</feature>
<organism evidence="3 4">
    <name type="scientific">Haemaphysalis longicornis</name>
    <name type="common">Bush tick</name>
    <dbReference type="NCBI Taxonomy" id="44386"/>
    <lineage>
        <taxon>Eukaryota</taxon>
        <taxon>Metazoa</taxon>
        <taxon>Ecdysozoa</taxon>
        <taxon>Arthropoda</taxon>
        <taxon>Chelicerata</taxon>
        <taxon>Arachnida</taxon>
        <taxon>Acari</taxon>
        <taxon>Parasitiformes</taxon>
        <taxon>Ixodida</taxon>
        <taxon>Ixodoidea</taxon>
        <taxon>Ixodidae</taxon>
        <taxon>Haemaphysalinae</taxon>
        <taxon>Haemaphysalis</taxon>
    </lineage>
</organism>
<dbReference type="PANTHER" id="PTHR14074:SF16">
    <property type="entry name" value="ANTIVIRAL INNATE IMMUNE RESPONSE RECEPTOR RIG-I"/>
    <property type="match status" value="1"/>
</dbReference>
<dbReference type="OrthoDB" id="2392202at2759"/>
<dbReference type="EMBL" id="JABSTR010000007">
    <property type="protein sequence ID" value="KAH9375022.1"/>
    <property type="molecule type" value="Genomic_DNA"/>
</dbReference>
<dbReference type="InterPro" id="IPR048513">
    <property type="entry name" value="Dicer_PBD"/>
</dbReference>
<reference evidence="3 4" key="1">
    <citation type="journal article" date="2020" name="Cell">
        <title>Large-Scale Comparative Analyses of Tick Genomes Elucidate Their Genetic Diversity and Vector Capacities.</title>
        <authorList>
            <consortium name="Tick Genome and Microbiome Consortium (TIGMIC)"/>
            <person name="Jia N."/>
            <person name="Wang J."/>
            <person name="Shi W."/>
            <person name="Du L."/>
            <person name="Sun Y."/>
            <person name="Zhan W."/>
            <person name="Jiang J.F."/>
            <person name="Wang Q."/>
            <person name="Zhang B."/>
            <person name="Ji P."/>
            <person name="Bell-Sakyi L."/>
            <person name="Cui X.M."/>
            <person name="Yuan T.T."/>
            <person name="Jiang B.G."/>
            <person name="Yang W.F."/>
            <person name="Lam T.T."/>
            <person name="Chang Q.C."/>
            <person name="Ding S.J."/>
            <person name="Wang X.J."/>
            <person name="Zhu J.G."/>
            <person name="Ruan X.D."/>
            <person name="Zhao L."/>
            <person name="Wei J.T."/>
            <person name="Ye R.Z."/>
            <person name="Que T.C."/>
            <person name="Du C.H."/>
            <person name="Zhou Y.H."/>
            <person name="Cheng J.X."/>
            <person name="Dai P.F."/>
            <person name="Guo W.B."/>
            <person name="Han X.H."/>
            <person name="Huang E.J."/>
            <person name="Li L.F."/>
            <person name="Wei W."/>
            <person name="Gao Y.C."/>
            <person name="Liu J.Z."/>
            <person name="Shao H.Z."/>
            <person name="Wang X."/>
            <person name="Wang C.C."/>
            <person name="Yang T.C."/>
            <person name="Huo Q.B."/>
            <person name="Li W."/>
            <person name="Chen H.Y."/>
            <person name="Chen S.E."/>
            <person name="Zhou L.G."/>
            <person name="Ni X.B."/>
            <person name="Tian J.H."/>
            <person name="Sheng Y."/>
            <person name="Liu T."/>
            <person name="Pan Y.S."/>
            <person name="Xia L.Y."/>
            <person name="Li J."/>
            <person name="Zhao F."/>
            <person name="Cao W.C."/>
        </authorList>
    </citation>
    <scope>NUCLEOTIDE SEQUENCE [LARGE SCALE GENOMIC DNA]</scope>
    <source>
        <strain evidence="3">HaeL-2018</strain>
    </source>
</reference>
<dbReference type="GO" id="GO:0005737">
    <property type="term" value="C:cytoplasm"/>
    <property type="evidence" value="ECO:0007669"/>
    <property type="project" value="TreeGrafter"/>
</dbReference>
<dbReference type="Proteomes" id="UP000821853">
    <property type="component" value="Chromosome 5"/>
</dbReference>
<dbReference type="SUPFAM" id="SSF52540">
    <property type="entry name" value="P-loop containing nucleoside triphosphate hydrolases"/>
    <property type="match status" value="2"/>
</dbReference>
<name>A0A9J6G9G0_HAELO</name>
<proteinExistence type="predicted"/>
<accession>A0A9J6G9G0</accession>
<comment type="caution">
    <text evidence="3">The sequence shown here is derived from an EMBL/GenBank/DDBJ whole genome shotgun (WGS) entry which is preliminary data.</text>
</comment>
<dbReference type="AlphaFoldDB" id="A0A9J6G9G0"/>
<dbReference type="Gene3D" id="3.40.50.300">
    <property type="entry name" value="P-loop containing nucleotide triphosphate hydrolases"/>
    <property type="match status" value="2"/>
</dbReference>
<dbReference type="InterPro" id="IPR051363">
    <property type="entry name" value="RLR_Helicase"/>
</dbReference>
<keyword evidence="4" id="KW-1185">Reference proteome</keyword>
<evidence type="ECO:0000313" key="4">
    <source>
        <dbReference type="Proteomes" id="UP000821853"/>
    </source>
</evidence>
<evidence type="ECO:0000259" key="2">
    <source>
        <dbReference type="Pfam" id="PF20930"/>
    </source>
</evidence>
<feature type="region of interest" description="Disordered" evidence="1">
    <location>
        <begin position="385"/>
        <end position="426"/>
    </location>
</feature>
<protein>
    <recommendedName>
        <fullName evidence="2">Dicer partner-binding domain-containing protein</fullName>
    </recommendedName>
</protein>
<dbReference type="InterPro" id="IPR027417">
    <property type="entry name" value="P-loop_NTPase"/>
</dbReference>
<dbReference type="VEuPathDB" id="VectorBase:HLOH_046017"/>
<dbReference type="Pfam" id="PF20930">
    <property type="entry name" value="Dicer_PBD"/>
    <property type="match status" value="1"/>
</dbReference>
<dbReference type="PANTHER" id="PTHR14074">
    <property type="entry name" value="HELICASE WITH DEATH DOMAIN-RELATED"/>
    <property type="match status" value="1"/>
</dbReference>
<evidence type="ECO:0000313" key="3">
    <source>
        <dbReference type="EMBL" id="KAH9375022.1"/>
    </source>
</evidence>